<evidence type="ECO:0000313" key="2">
    <source>
        <dbReference type="Proteomes" id="UP001057402"/>
    </source>
</evidence>
<evidence type="ECO:0000313" key="1">
    <source>
        <dbReference type="EMBL" id="KAI4380165.1"/>
    </source>
</evidence>
<dbReference type="EMBL" id="CM042882">
    <property type="protein sequence ID" value="KAI4380165.1"/>
    <property type="molecule type" value="Genomic_DNA"/>
</dbReference>
<keyword evidence="2" id="KW-1185">Reference proteome</keyword>
<proteinExistence type="predicted"/>
<comment type="caution">
    <text evidence="1">The sequence shown here is derived from an EMBL/GenBank/DDBJ whole genome shotgun (WGS) entry which is preliminary data.</text>
</comment>
<gene>
    <name evidence="1" type="ORF">MLD38_006386</name>
</gene>
<dbReference type="Proteomes" id="UP001057402">
    <property type="component" value="Chromosome 3"/>
</dbReference>
<reference evidence="2" key="1">
    <citation type="journal article" date="2023" name="Front. Plant Sci.">
        <title>Chromosomal-level genome assembly of Melastoma candidum provides insights into trichome evolution.</title>
        <authorList>
            <person name="Zhong Y."/>
            <person name="Wu W."/>
            <person name="Sun C."/>
            <person name="Zou P."/>
            <person name="Liu Y."/>
            <person name="Dai S."/>
            <person name="Zhou R."/>
        </authorList>
    </citation>
    <scope>NUCLEOTIDE SEQUENCE [LARGE SCALE GENOMIC DNA]</scope>
</reference>
<protein>
    <submittedName>
        <fullName evidence="1">Uncharacterized protein</fullName>
    </submittedName>
</protein>
<organism evidence="1 2">
    <name type="scientific">Melastoma candidum</name>
    <dbReference type="NCBI Taxonomy" id="119954"/>
    <lineage>
        <taxon>Eukaryota</taxon>
        <taxon>Viridiplantae</taxon>
        <taxon>Streptophyta</taxon>
        <taxon>Embryophyta</taxon>
        <taxon>Tracheophyta</taxon>
        <taxon>Spermatophyta</taxon>
        <taxon>Magnoliopsida</taxon>
        <taxon>eudicotyledons</taxon>
        <taxon>Gunneridae</taxon>
        <taxon>Pentapetalae</taxon>
        <taxon>rosids</taxon>
        <taxon>malvids</taxon>
        <taxon>Myrtales</taxon>
        <taxon>Melastomataceae</taxon>
        <taxon>Melastomatoideae</taxon>
        <taxon>Melastomateae</taxon>
        <taxon>Melastoma</taxon>
    </lineage>
</organism>
<name>A0ACB9RN91_9MYRT</name>
<sequence length="199" mass="22768">MIEQLQALNRLWKNVEFRGQNNLESLFSKLQERSTRGSSRDSSCNLMSKKPKSKSLASIFEDLSLRKTPPSTTRVEVKSNEGDTNRRCSKCQGIWHMAFECPMRRNAVIRELSDGGEEFDENIDPIWAAEEIEEYPEEGELLVVRKALSVTPAREENQRESIFNTRYTVEGKVCLVIMDSGSYTNAVSRTMVEKLKLPI</sequence>
<accession>A0ACB9RN91</accession>